<dbReference type="EMBL" id="MTSL01000045">
    <property type="protein sequence ID" value="PJF19716.1"/>
    <property type="molecule type" value="Genomic_DNA"/>
</dbReference>
<organism evidence="3 4">
    <name type="scientific">Paramicrosporidium saccamoebae</name>
    <dbReference type="NCBI Taxonomy" id="1246581"/>
    <lineage>
        <taxon>Eukaryota</taxon>
        <taxon>Fungi</taxon>
        <taxon>Fungi incertae sedis</taxon>
        <taxon>Cryptomycota</taxon>
        <taxon>Cryptomycota incertae sedis</taxon>
        <taxon>Paramicrosporidium</taxon>
    </lineage>
</organism>
<evidence type="ECO:0000313" key="3">
    <source>
        <dbReference type="EMBL" id="PJF19716.1"/>
    </source>
</evidence>
<keyword evidence="1" id="KW-0472">Membrane</keyword>
<reference evidence="3 4" key="1">
    <citation type="submission" date="2016-10" db="EMBL/GenBank/DDBJ databases">
        <title>The genome of Paramicrosporidium saccamoebae is the missing link in understanding Cryptomycota and Microsporidia evolution.</title>
        <authorList>
            <person name="Quandt C.A."/>
            <person name="Beaudet D."/>
            <person name="Corsaro D."/>
            <person name="Michel R."/>
            <person name="Corradi N."/>
            <person name="James T."/>
        </authorList>
    </citation>
    <scope>NUCLEOTIDE SEQUENCE [LARGE SCALE GENOMIC DNA]</scope>
    <source>
        <strain evidence="3 4">KSL3</strain>
    </source>
</reference>
<gene>
    <name evidence="3" type="ORF">PSACC_00472</name>
</gene>
<feature type="transmembrane region" description="Helical" evidence="1">
    <location>
        <begin position="532"/>
        <end position="549"/>
    </location>
</feature>
<keyword evidence="2" id="KW-0732">Signal</keyword>
<proteinExistence type="predicted"/>
<accession>A0A2H9TPS3</accession>
<evidence type="ECO:0000313" key="4">
    <source>
        <dbReference type="Proteomes" id="UP000240830"/>
    </source>
</evidence>
<feature type="signal peptide" evidence="2">
    <location>
        <begin position="1"/>
        <end position="18"/>
    </location>
</feature>
<dbReference type="AlphaFoldDB" id="A0A2H9TPS3"/>
<sequence>MHACNLGWLVLGLARSLSIQFTPKTLPSLGGGTCKSLLGSISLHEEAGRTILVQLLSSKWPFTFLPEFHRTNISKEDSELLVKHFIGEDYLHDLVFPLPLVIQEGNLYEAFAPYCLIYQPTVTYRGKAKRVDCRALKRLVHTYSEFIEYARILVKRIPSDMYIEVLITLSQYYKVLSPEILDENERLLLLVEFGGIIRMLSSFASNCNLTPLRELFWNTDDDAEESLRKLVFFRQEPSLQLEAPHAQVLRRLRAIRHAHPTISALWHAKLVLCIPSPESDSLGTSQPKVKKLFEKFLRQYNIENIPDSYFQLILSLVFKLNFKLTAYSLHIMKPRLLHLAYKFPDQRSYLDDPAASQRNWKNYLMYRHRFQSDWPEEIDDAHDFIYFFGSFVGRLRHNIPTVEALPHPISFSSGVLCTDLKCFLKQANVLLYGTNNSGWEAGYGEAPWPDFTKTSILETRARIRLLLASVANLGNYGALFKNKQAGTIFSLDPSNCEIKRVKKLIIGSNYHKFRVQIARHDTEMSVLSEKSIFTSFLIIFLCIYSYYVGW</sequence>
<keyword evidence="1" id="KW-1133">Transmembrane helix</keyword>
<keyword evidence="1" id="KW-0812">Transmembrane</keyword>
<feature type="chain" id="PRO_5014191628" evidence="2">
    <location>
        <begin position="19"/>
        <end position="550"/>
    </location>
</feature>
<protein>
    <submittedName>
        <fullName evidence="3">Uncharacterized protein</fullName>
    </submittedName>
</protein>
<keyword evidence="4" id="KW-1185">Reference proteome</keyword>
<evidence type="ECO:0000256" key="2">
    <source>
        <dbReference type="SAM" id="SignalP"/>
    </source>
</evidence>
<dbReference type="Proteomes" id="UP000240830">
    <property type="component" value="Unassembled WGS sequence"/>
</dbReference>
<name>A0A2H9TPS3_9FUNG</name>
<comment type="caution">
    <text evidence="3">The sequence shown here is derived from an EMBL/GenBank/DDBJ whole genome shotgun (WGS) entry which is preliminary data.</text>
</comment>
<evidence type="ECO:0000256" key="1">
    <source>
        <dbReference type="SAM" id="Phobius"/>
    </source>
</evidence>